<feature type="region of interest" description="Disordered" evidence="1">
    <location>
        <begin position="427"/>
        <end position="453"/>
    </location>
</feature>
<feature type="region of interest" description="Disordered" evidence="1">
    <location>
        <begin position="256"/>
        <end position="401"/>
    </location>
</feature>
<feature type="compositionally biased region" description="Polar residues" evidence="1">
    <location>
        <begin position="366"/>
        <end position="388"/>
    </location>
</feature>
<dbReference type="EMBL" id="CYKH01002055">
    <property type="protein sequence ID" value="CUI15352.1"/>
    <property type="molecule type" value="Genomic_DNA"/>
</dbReference>
<dbReference type="AlphaFoldDB" id="A0A0S4KLI1"/>
<feature type="region of interest" description="Disordered" evidence="1">
    <location>
        <begin position="165"/>
        <end position="187"/>
    </location>
</feature>
<protein>
    <submittedName>
        <fullName evidence="2">Uncharacterized protein</fullName>
    </submittedName>
</protein>
<feature type="compositionally biased region" description="Low complexity" evidence="1">
    <location>
        <begin position="275"/>
        <end position="289"/>
    </location>
</feature>
<feature type="compositionally biased region" description="Low complexity" evidence="1">
    <location>
        <begin position="305"/>
        <end position="326"/>
    </location>
</feature>
<sequence>MDHRHAARHAATDWLGGIDVPDHLRYREPKSGPDYYVGVLPRYLSPPKKRVDVDPLEEARRKAAAQRVVNPQFSMVESRYRSPPKSQVPARVAAEEEPLPKYISVRPTTEYVAHKRQAAVFQHIPSKYYDMYVTQGHGGPTPRDQVAQKQRQQRIELSKEGRTFSPILSKPKAPTFGAPDPLPGKKKTGQSVVMEWVKHGIPIPTSRHEEPVKPRTVSRGTPFFGPGGAGGGSYFRRETSPTRLAAQQEERIVSNIKERLQHPKATPESIRRLSQPRTTSPNRTTSPVRGGTPNRTTSPNRNGIATTRPQAAAAAASARPATSQQPTMTLRTISPRREVRPVNSSPTHVLTAGQPGGILRRPLSPTARTTSPVRVVSPAQSNASPSITTRRRAPDSPQNLFGSDVDVQISVMTEASELTDTPHIRPQYATTHHNSQGQRQTVLFQSPPHLASP</sequence>
<keyword evidence="3" id="KW-1185">Reference proteome</keyword>
<evidence type="ECO:0000313" key="3">
    <source>
        <dbReference type="Proteomes" id="UP000051952"/>
    </source>
</evidence>
<accession>A0A0S4KLI1</accession>
<organism evidence="2 3">
    <name type="scientific">Bodo saltans</name>
    <name type="common">Flagellated protozoan</name>
    <dbReference type="NCBI Taxonomy" id="75058"/>
    <lineage>
        <taxon>Eukaryota</taxon>
        <taxon>Discoba</taxon>
        <taxon>Euglenozoa</taxon>
        <taxon>Kinetoplastea</taxon>
        <taxon>Metakinetoplastina</taxon>
        <taxon>Eubodonida</taxon>
        <taxon>Bodonidae</taxon>
        <taxon>Bodo</taxon>
    </lineage>
</organism>
<gene>
    <name evidence="2" type="ORF">BSAL_38105</name>
</gene>
<feature type="compositionally biased region" description="Polar residues" evidence="1">
    <location>
        <begin position="293"/>
        <end position="304"/>
    </location>
</feature>
<name>A0A0S4KLI1_BODSA</name>
<feature type="region of interest" description="Disordered" evidence="1">
    <location>
        <begin position="204"/>
        <end position="244"/>
    </location>
</feature>
<dbReference type="Proteomes" id="UP000051952">
    <property type="component" value="Unassembled WGS sequence"/>
</dbReference>
<reference evidence="3" key="1">
    <citation type="submission" date="2015-09" db="EMBL/GenBank/DDBJ databases">
        <authorList>
            <consortium name="Pathogen Informatics"/>
        </authorList>
    </citation>
    <scope>NUCLEOTIDE SEQUENCE [LARGE SCALE GENOMIC DNA]</scope>
    <source>
        <strain evidence="3">Lake Konstanz</strain>
    </source>
</reference>
<proteinExistence type="predicted"/>
<evidence type="ECO:0000256" key="1">
    <source>
        <dbReference type="SAM" id="MobiDB-lite"/>
    </source>
</evidence>
<evidence type="ECO:0000313" key="2">
    <source>
        <dbReference type="EMBL" id="CUI15352.1"/>
    </source>
</evidence>
<feature type="compositionally biased region" description="Polar residues" evidence="1">
    <location>
        <begin position="428"/>
        <end position="444"/>
    </location>
</feature>
<dbReference type="VEuPathDB" id="TriTrypDB:BSAL_38105"/>